<evidence type="ECO:0008006" key="4">
    <source>
        <dbReference type="Google" id="ProtNLM"/>
    </source>
</evidence>
<evidence type="ECO:0000313" key="3">
    <source>
        <dbReference type="Proteomes" id="UP001148838"/>
    </source>
</evidence>
<comment type="caution">
    <text evidence="2">The sequence shown here is derived from an EMBL/GenBank/DDBJ whole genome shotgun (WGS) entry which is preliminary data.</text>
</comment>
<proteinExistence type="predicted"/>
<gene>
    <name evidence="2" type="ORF">ANN_17660</name>
</gene>
<protein>
    <recommendedName>
        <fullName evidence="4">Tc1-like transposase DDE domain-containing protein</fullName>
    </recommendedName>
</protein>
<reference evidence="2 3" key="1">
    <citation type="journal article" date="2022" name="Allergy">
        <title>Genome assembly and annotation of Periplaneta americana reveal a comprehensive cockroach allergen profile.</title>
        <authorList>
            <person name="Wang L."/>
            <person name="Xiong Q."/>
            <person name="Saelim N."/>
            <person name="Wang L."/>
            <person name="Nong W."/>
            <person name="Wan A.T."/>
            <person name="Shi M."/>
            <person name="Liu X."/>
            <person name="Cao Q."/>
            <person name="Hui J.H.L."/>
            <person name="Sookrung N."/>
            <person name="Leung T.F."/>
            <person name="Tungtrongchitr A."/>
            <person name="Tsui S.K.W."/>
        </authorList>
    </citation>
    <scope>NUCLEOTIDE SEQUENCE [LARGE SCALE GENOMIC DNA]</scope>
    <source>
        <strain evidence="2">PWHHKU_190912</strain>
    </source>
</reference>
<organism evidence="2 3">
    <name type="scientific">Periplaneta americana</name>
    <name type="common">American cockroach</name>
    <name type="synonym">Blatta americana</name>
    <dbReference type="NCBI Taxonomy" id="6978"/>
    <lineage>
        <taxon>Eukaryota</taxon>
        <taxon>Metazoa</taxon>
        <taxon>Ecdysozoa</taxon>
        <taxon>Arthropoda</taxon>
        <taxon>Hexapoda</taxon>
        <taxon>Insecta</taxon>
        <taxon>Pterygota</taxon>
        <taxon>Neoptera</taxon>
        <taxon>Polyneoptera</taxon>
        <taxon>Dictyoptera</taxon>
        <taxon>Blattodea</taxon>
        <taxon>Blattoidea</taxon>
        <taxon>Blattidae</taxon>
        <taxon>Blattinae</taxon>
        <taxon>Periplaneta</taxon>
    </lineage>
</organism>
<dbReference type="EMBL" id="JAJSOF020000021">
    <property type="protein sequence ID" value="KAJ4437515.1"/>
    <property type="molecule type" value="Genomic_DNA"/>
</dbReference>
<accession>A0ABQ8STJ6</accession>
<name>A0ABQ8STJ6_PERAM</name>
<dbReference type="Proteomes" id="UP001148838">
    <property type="component" value="Unassembled WGS sequence"/>
</dbReference>
<feature type="region of interest" description="Disordered" evidence="1">
    <location>
        <begin position="68"/>
        <end position="91"/>
    </location>
</feature>
<feature type="compositionally biased region" description="Basic and acidic residues" evidence="1">
    <location>
        <begin position="82"/>
        <end position="91"/>
    </location>
</feature>
<sequence length="91" mass="10360">MNSINFEKCFQEHVLPNLPPASVIVMDNASYHSREVEKTPSRKVQEQEEEYWKRGSVMEIAVDQVLISTTSADTSDEDDSSEDRHSVDNSD</sequence>
<evidence type="ECO:0000256" key="1">
    <source>
        <dbReference type="SAM" id="MobiDB-lite"/>
    </source>
</evidence>
<keyword evidence="3" id="KW-1185">Reference proteome</keyword>
<evidence type="ECO:0000313" key="2">
    <source>
        <dbReference type="EMBL" id="KAJ4437515.1"/>
    </source>
</evidence>